<evidence type="ECO:0000256" key="1">
    <source>
        <dbReference type="SAM" id="MobiDB-lite"/>
    </source>
</evidence>
<dbReference type="EMBL" id="JAUIQD010000001">
    <property type="protein sequence ID" value="KAK3363583.1"/>
    <property type="molecule type" value="Genomic_DNA"/>
</dbReference>
<protein>
    <submittedName>
        <fullName evidence="2">Uncharacterized protein</fullName>
    </submittedName>
</protein>
<accession>A0AAJ0HVS9</accession>
<dbReference type="AlphaFoldDB" id="A0AAJ0HVS9"/>
<name>A0AAJ0HVS9_9PEZI</name>
<reference evidence="2" key="1">
    <citation type="journal article" date="2023" name="Mol. Phylogenet. Evol.">
        <title>Genome-scale phylogeny and comparative genomics of the fungal order Sordariales.</title>
        <authorList>
            <person name="Hensen N."/>
            <person name="Bonometti L."/>
            <person name="Westerberg I."/>
            <person name="Brannstrom I.O."/>
            <person name="Guillou S."/>
            <person name="Cros-Aarteil S."/>
            <person name="Calhoun S."/>
            <person name="Haridas S."/>
            <person name="Kuo A."/>
            <person name="Mondo S."/>
            <person name="Pangilinan J."/>
            <person name="Riley R."/>
            <person name="LaButti K."/>
            <person name="Andreopoulos B."/>
            <person name="Lipzen A."/>
            <person name="Chen C."/>
            <person name="Yan M."/>
            <person name="Daum C."/>
            <person name="Ng V."/>
            <person name="Clum A."/>
            <person name="Steindorff A."/>
            <person name="Ohm R.A."/>
            <person name="Martin F."/>
            <person name="Silar P."/>
            <person name="Natvig D.O."/>
            <person name="Lalanne C."/>
            <person name="Gautier V."/>
            <person name="Ament-Velasquez S.L."/>
            <person name="Kruys A."/>
            <person name="Hutchinson M.I."/>
            <person name="Powell A.J."/>
            <person name="Barry K."/>
            <person name="Miller A.N."/>
            <person name="Grigoriev I.V."/>
            <person name="Debuchy R."/>
            <person name="Gladieux P."/>
            <person name="Hiltunen Thoren M."/>
            <person name="Johannesson H."/>
        </authorList>
    </citation>
    <scope>NUCLEOTIDE SEQUENCE</scope>
    <source>
        <strain evidence="2">CBS 955.72</strain>
    </source>
</reference>
<gene>
    <name evidence="2" type="ORF">B0T25DRAFT_48673</name>
</gene>
<keyword evidence="3" id="KW-1185">Reference proteome</keyword>
<feature type="compositionally biased region" description="Polar residues" evidence="1">
    <location>
        <begin position="32"/>
        <end position="42"/>
    </location>
</feature>
<proteinExistence type="predicted"/>
<feature type="region of interest" description="Disordered" evidence="1">
    <location>
        <begin position="30"/>
        <end position="62"/>
    </location>
</feature>
<organism evidence="2 3">
    <name type="scientific">Lasiosphaeria hispida</name>
    <dbReference type="NCBI Taxonomy" id="260671"/>
    <lineage>
        <taxon>Eukaryota</taxon>
        <taxon>Fungi</taxon>
        <taxon>Dikarya</taxon>
        <taxon>Ascomycota</taxon>
        <taxon>Pezizomycotina</taxon>
        <taxon>Sordariomycetes</taxon>
        <taxon>Sordariomycetidae</taxon>
        <taxon>Sordariales</taxon>
        <taxon>Lasiosphaeriaceae</taxon>
        <taxon>Lasiosphaeria</taxon>
    </lineage>
</organism>
<dbReference type="Proteomes" id="UP001275084">
    <property type="component" value="Unassembled WGS sequence"/>
</dbReference>
<sequence length="201" mass="21832">MAVASPDAPRCTRCTEMPRVAGTLAHKPLARHQSTVAQSARQGTGLWTARHRNRDQTGTQAHKHISAGTQITDCRVRNGCCTPPATTPHALPSVGVGRLVSGCLARNPEYLPSRRIPSFAGPGIWDAAALARPPSKPRFQRWSRLPTSRSYTGRPDCLVRCLGCPDGVSPILSTAACLSIHHQSVMFWLRRVMGLHCRALC</sequence>
<evidence type="ECO:0000313" key="2">
    <source>
        <dbReference type="EMBL" id="KAK3363583.1"/>
    </source>
</evidence>
<reference evidence="2" key="2">
    <citation type="submission" date="2023-06" db="EMBL/GenBank/DDBJ databases">
        <authorList>
            <consortium name="Lawrence Berkeley National Laboratory"/>
            <person name="Haridas S."/>
            <person name="Hensen N."/>
            <person name="Bonometti L."/>
            <person name="Westerberg I."/>
            <person name="Brannstrom I.O."/>
            <person name="Guillou S."/>
            <person name="Cros-Aarteil S."/>
            <person name="Calhoun S."/>
            <person name="Kuo A."/>
            <person name="Mondo S."/>
            <person name="Pangilinan J."/>
            <person name="Riley R."/>
            <person name="Labutti K."/>
            <person name="Andreopoulos B."/>
            <person name="Lipzen A."/>
            <person name="Chen C."/>
            <person name="Yanf M."/>
            <person name="Daum C."/>
            <person name="Ng V."/>
            <person name="Clum A."/>
            <person name="Steindorff A."/>
            <person name="Ohm R."/>
            <person name="Martin F."/>
            <person name="Silar P."/>
            <person name="Natvig D."/>
            <person name="Lalanne C."/>
            <person name="Gautier V."/>
            <person name="Ament-Velasquez S.L."/>
            <person name="Kruys A."/>
            <person name="Hutchinson M.I."/>
            <person name="Powell A.J."/>
            <person name="Barry K."/>
            <person name="Miller A.N."/>
            <person name="Grigoriev I.V."/>
            <person name="Debuchy R."/>
            <person name="Gladieux P."/>
            <person name="Thoren M.H."/>
            <person name="Johannesson H."/>
        </authorList>
    </citation>
    <scope>NUCLEOTIDE SEQUENCE</scope>
    <source>
        <strain evidence="2">CBS 955.72</strain>
    </source>
</reference>
<evidence type="ECO:0000313" key="3">
    <source>
        <dbReference type="Proteomes" id="UP001275084"/>
    </source>
</evidence>
<comment type="caution">
    <text evidence="2">The sequence shown here is derived from an EMBL/GenBank/DDBJ whole genome shotgun (WGS) entry which is preliminary data.</text>
</comment>